<dbReference type="OrthoDB" id="6179943at2759"/>
<evidence type="ECO:0000313" key="4">
    <source>
        <dbReference type="Proteomes" id="UP000683360"/>
    </source>
</evidence>
<dbReference type="GO" id="GO:0004643">
    <property type="term" value="F:phosphoribosylaminoimidazolecarboxamide formyltransferase activity"/>
    <property type="evidence" value="ECO:0007669"/>
    <property type="project" value="UniProtKB-EC"/>
</dbReference>
<dbReference type="SUPFAM" id="SSF47986">
    <property type="entry name" value="DEATH domain"/>
    <property type="match status" value="1"/>
</dbReference>
<comment type="caution">
    <text evidence="3">The sequence shown here is derived from an EMBL/GenBank/DDBJ whole genome shotgun (WGS) entry which is preliminary data.</text>
</comment>
<keyword evidence="4" id="KW-1185">Reference proteome</keyword>
<dbReference type="InterPro" id="IPR011029">
    <property type="entry name" value="DEATH-like_dom_sf"/>
</dbReference>
<protein>
    <submittedName>
        <fullName evidence="3">PurH</fullName>
        <ecNumber evidence="3">2.1.2.3</ecNumber>
        <ecNumber evidence="3">3.5.4.10</ecNumber>
    </submittedName>
</protein>
<dbReference type="GO" id="GO:0003937">
    <property type="term" value="F:IMP cyclohydrolase activity"/>
    <property type="evidence" value="ECO:0007669"/>
    <property type="project" value="UniProtKB-EC"/>
</dbReference>
<sequence>MKYSLYCDRRFPKDMMKRCRERYAIYHNNYVLIHFDISDLPLEFLDCIPTDEILDKLAPQIGQVYFQLGAVIGLSIGTLETIQSNNPRDLAAQNREVLFAWRKDRTVKPTIMVLIQALVNIGKGARCLQEVLKNVDLKTLKESEEVRGEGAISKEPKNTSEQKPHGKKKKSKKCSIA</sequence>
<dbReference type="PROSITE" id="PS50017">
    <property type="entry name" value="DEATH_DOMAIN"/>
    <property type="match status" value="1"/>
</dbReference>
<name>A0A8S3UBD1_MYTED</name>
<dbReference type="EC" id="2.1.2.3" evidence="3"/>
<keyword evidence="3" id="KW-0808">Transferase</keyword>
<evidence type="ECO:0000259" key="2">
    <source>
        <dbReference type="PROSITE" id="PS50017"/>
    </source>
</evidence>
<feature type="compositionally biased region" description="Basic residues" evidence="1">
    <location>
        <begin position="165"/>
        <end position="177"/>
    </location>
</feature>
<gene>
    <name evidence="3" type="ORF">MEDL_52335</name>
</gene>
<dbReference type="Pfam" id="PF00531">
    <property type="entry name" value="Death"/>
    <property type="match status" value="1"/>
</dbReference>
<dbReference type="CDD" id="cd01670">
    <property type="entry name" value="Death"/>
    <property type="match status" value="1"/>
</dbReference>
<feature type="compositionally biased region" description="Basic and acidic residues" evidence="1">
    <location>
        <begin position="144"/>
        <end position="164"/>
    </location>
</feature>
<dbReference type="Proteomes" id="UP000683360">
    <property type="component" value="Unassembled WGS sequence"/>
</dbReference>
<accession>A0A8S3UBD1</accession>
<dbReference type="InterPro" id="IPR000488">
    <property type="entry name" value="Death_dom"/>
</dbReference>
<dbReference type="EMBL" id="CAJPWZ010002544">
    <property type="protein sequence ID" value="CAG2240005.1"/>
    <property type="molecule type" value="Genomic_DNA"/>
</dbReference>
<dbReference type="Gene3D" id="1.10.533.10">
    <property type="entry name" value="Death Domain, Fas"/>
    <property type="match status" value="1"/>
</dbReference>
<organism evidence="3 4">
    <name type="scientific">Mytilus edulis</name>
    <name type="common">Blue mussel</name>
    <dbReference type="NCBI Taxonomy" id="6550"/>
    <lineage>
        <taxon>Eukaryota</taxon>
        <taxon>Metazoa</taxon>
        <taxon>Spiralia</taxon>
        <taxon>Lophotrochozoa</taxon>
        <taxon>Mollusca</taxon>
        <taxon>Bivalvia</taxon>
        <taxon>Autobranchia</taxon>
        <taxon>Pteriomorphia</taxon>
        <taxon>Mytilida</taxon>
        <taxon>Mytiloidea</taxon>
        <taxon>Mytilidae</taxon>
        <taxon>Mytilinae</taxon>
        <taxon>Mytilus</taxon>
    </lineage>
</organism>
<feature type="region of interest" description="Disordered" evidence="1">
    <location>
        <begin position="144"/>
        <end position="177"/>
    </location>
</feature>
<keyword evidence="3" id="KW-0378">Hydrolase</keyword>
<dbReference type="EC" id="3.5.4.10" evidence="3"/>
<proteinExistence type="predicted"/>
<evidence type="ECO:0000256" key="1">
    <source>
        <dbReference type="SAM" id="MobiDB-lite"/>
    </source>
</evidence>
<feature type="domain" description="Death" evidence="2">
    <location>
        <begin position="50"/>
        <end position="123"/>
    </location>
</feature>
<evidence type="ECO:0000313" key="3">
    <source>
        <dbReference type="EMBL" id="CAG2240005.1"/>
    </source>
</evidence>
<dbReference type="AlphaFoldDB" id="A0A8S3UBD1"/>
<dbReference type="GO" id="GO:0007165">
    <property type="term" value="P:signal transduction"/>
    <property type="evidence" value="ECO:0007669"/>
    <property type="project" value="InterPro"/>
</dbReference>
<reference evidence="3" key="1">
    <citation type="submission" date="2021-03" db="EMBL/GenBank/DDBJ databases">
        <authorList>
            <person name="Bekaert M."/>
        </authorList>
    </citation>
    <scope>NUCLEOTIDE SEQUENCE</scope>
</reference>